<feature type="transmembrane region" description="Helical" evidence="8">
    <location>
        <begin position="68"/>
        <end position="88"/>
    </location>
</feature>
<comment type="caution">
    <text evidence="9">The sequence shown here is derived from an EMBL/GenBank/DDBJ whole genome shotgun (WGS) entry which is preliminary data.</text>
</comment>
<comment type="similarity">
    <text evidence="2">Belongs to the binding-protein-dependent transport system permease family. FecCD subfamily.</text>
</comment>
<evidence type="ECO:0000256" key="6">
    <source>
        <dbReference type="ARBA" id="ARBA00022989"/>
    </source>
</evidence>
<dbReference type="PANTHER" id="PTHR30472:SF58">
    <property type="entry name" value="IRON(3+)-HYDROXAMATE IMPORT SYSTEM PERMEASE PROTEIN FHUB"/>
    <property type="match status" value="1"/>
</dbReference>
<evidence type="ECO:0000313" key="10">
    <source>
        <dbReference type="Proteomes" id="UP000032047"/>
    </source>
</evidence>
<dbReference type="InterPro" id="IPR000522">
    <property type="entry name" value="ABC_transptr_permease_BtuC"/>
</dbReference>
<evidence type="ECO:0000313" key="9">
    <source>
        <dbReference type="EMBL" id="KIP21459.1"/>
    </source>
</evidence>
<dbReference type="GO" id="GO:0022857">
    <property type="term" value="F:transmembrane transporter activity"/>
    <property type="evidence" value="ECO:0007669"/>
    <property type="project" value="InterPro"/>
</dbReference>
<name>A0A0D0HMS6_9BACL</name>
<dbReference type="Proteomes" id="UP000032047">
    <property type="component" value="Unassembled WGS sequence"/>
</dbReference>
<evidence type="ECO:0000256" key="8">
    <source>
        <dbReference type="SAM" id="Phobius"/>
    </source>
</evidence>
<keyword evidence="10" id="KW-1185">Reference proteome</keyword>
<dbReference type="EMBL" id="JXTG01000005">
    <property type="protein sequence ID" value="KIP21459.1"/>
    <property type="molecule type" value="Genomic_DNA"/>
</dbReference>
<dbReference type="AlphaFoldDB" id="A0A0D0HMS6"/>
<keyword evidence="3" id="KW-0813">Transport</keyword>
<keyword evidence="4" id="KW-1003">Cell membrane</keyword>
<evidence type="ECO:0000256" key="2">
    <source>
        <dbReference type="ARBA" id="ARBA00007935"/>
    </source>
</evidence>
<dbReference type="PANTHER" id="PTHR30472">
    <property type="entry name" value="FERRIC ENTEROBACTIN TRANSPORT SYSTEM PERMEASE PROTEIN"/>
    <property type="match status" value="1"/>
</dbReference>
<dbReference type="Pfam" id="PF01032">
    <property type="entry name" value="FecCD"/>
    <property type="match status" value="1"/>
</dbReference>
<feature type="transmembrane region" description="Helical" evidence="8">
    <location>
        <begin position="315"/>
        <end position="333"/>
    </location>
</feature>
<dbReference type="Gene3D" id="1.10.3470.10">
    <property type="entry name" value="ABC transporter involved in vitamin B12 uptake, BtuC"/>
    <property type="match status" value="1"/>
</dbReference>
<dbReference type="SUPFAM" id="SSF81345">
    <property type="entry name" value="ABC transporter involved in vitamin B12 uptake, BtuC"/>
    <property type="match status" value="1"/>
</dbReference>
<comment type="subcellular location">
    <subcellularLocation>
        <location evidence="1">Cell membrane</location>
        <topology evidence="1">Multi-pass membrane protein</topology>
    </subcellularLocation>
</comment>
<protein>
    <submittedName>
        <fullName evidence="9">Iron-uptake system permease protein FeuB</fullName>
    </submittedName>
</protein>
<keyword evidence="5 8" id="KW-0812">Transmembrane</keyword>
<sequence>MVIPKNILKKGFNHPITWCITGSFLVFLSFLLSVGLGAVAIPLHVLIDAIVSFQPDNIKHQLVWEVRLPRAFAALFIGAALAVAGAIMQGVTRNPLADPSIIGVTQGAGLAIALCFAILSSGSYWMLLGWSFVGSAIASILILVFSNISKEKFSPVTIALAGVALSTLFSALSTGIALYFQVAQDVSFWFSGGLSGTKWDHVYILIPIVLIGLTLSLWISRPLTLLSLGEETSISLGQSNHKTRVIGLIAVILLSSVAVSIAGTIGFIGLIIPHIVRLFVGHEYKWILPSSAIAGALLLLTADVLARMINAPFETPVSAITAILGVPILLHLARRKRRSI</sequence>
<evidence type="ECO:0000256" key="1">
    <source>
        <dbReference type="ARBA" id="ARBA00004651"/>
    </source>
</evidence>
<proteinExistence type="inferred from homology"/>
<feature type="transmembrane region" description="Helical" evidence="8">
    <location>
        <begin position="158"/>
        <end position="180"/>
    </location>
</feature>
<feature type="transmembrane region" description="Helical" evidence="8">
    <location>
        <begin position="245"/>
        <end position="272"/>
    </location>
</feature>
<accession>A0A0D0HMS6</accession>
<evidence type="ECO:0000256" key="4">
    <source>
        <dbReference type="ARBA" id="ARBA00022475"/>
    </source>
</evidence>
<dbReference type="FunFam" id="1.10.3470.10:FF:000001">
    <property type="entry name" value="Vitamin B12 ABC transporter permease BtuC"/>
    <property type="match status" value="1"/>
</dbReference>
<organism evidence="9 10">
    <name type="scientific">Anoxybacillus ayderensis</name>
    <dbReference type="NCBI Taxonomy" id="265546"/>
    <lineage>
        <taxon>Bacteria</taxon>
        <taxon>Bacillati</taxon>
        <taxon>Bacillota</taxon>
        <taxon>Bacilli</taxon>
        <taxon>Bacillales</taxon>
        <taxon>Anoxybacillaceae</taxon>
        <taxon>Anoxybacillus</taxon>
    </lineage>
</organism>
<feature type="transmembrane region" description="Helical" evidence="8">
    <location>
        <begin position="201"/>
        <end position="219"/>
    </location>
</feature>
<evidence type="ECO:0000256" key="7">
    <source>
        <dbReference type="ARBA" id="ARBA00023136"/>
    </source>
</evidence>
<dbReference type="CDD" id="cd06550">
    <property type="entry name" value="TM_ABC_iron-siderophores_like"/>
    <property type="match status" value="1"/>
</dbReference>
<evidence type="ECO:0000256" key="5">
    <source>
        <dbReference type="ARBA" id="ARBA00022692"/>
    </source>
</evidence>
<feature type="transmembrane region" description="Helical" evidence="8">
    <location>
        <begin position="20"/>
        <end position="47"/>
    </location>
</feature>
<keyword evidence="6 8" id="KW-1133">Transmembrane helix</keyword>
<reference evidence="9 10" key="1">
    <citation type="submission" date="2015-01" db="EMBL/GenBank/DDBJ databases">
        <title>Genome sequence of Anoxybacillus ayderensis strain AB04.</title>
        <authorList>
            <person name="Belduz A.O."/>
            <person name="Canakci S."/>
            <person name="Chan K.-G."/>
            <person name="Kahar U.M."/>
            <person name="Yaakob A.S."/>
            <person name="Chan C.S."/>
            <person name="Goh K.M."/>
        </authorList>
    </citation>
    <scope>NUCLEOTIDE SEQUENCE [LARGE SCALE GENOMIC DNA]</scope>
    <source>
        <strain evidence="9 10">AB04</strain>
    </source>
</reference>
<feature type="transmembrane region" description="Helical" evidence="8">
    <location>
        <begin position="284"/>
        <end position="309"/>
    </location>
</feature>
<gene>
    <name evidence="9" type="ORF">JV16_01462</name>
</gene>
<feature type="transmembrane region" description="Helical" evidence="8">
    <location>
        <begin position="100"/>
        <end position="119"/>
    </location>
</feature>
<dbReference type="PATRIC" id="fig|265546.4.peg.1462"/>
<dbReference type="GO" id="GO:0005886">
    <property type="term" value="C:plasma membrane"/>
    <property type="evidence" value="ECO:0007669"/>
    <property type="project" value="UniProtKB-SubCell"/>
</dbReference>
<dbReference type="RefSeq" id="WP_042534966.1">
    <property type="nucleotide sequence ID" value="NZ_JXTG01000005.1"/>
</dbReference>
<evidence type="ECO:0000256" key="3">
    <source>
        <dbReference type="ARBA" id="ARBA00022448"/>
    </source>
</evidence>
<feature type="transmembrane region" description="Helical" evidence="8">
    <location>
        <begin position="126"/>
        <end position="146"/>
    </location>
</feature>
<dbReference type="InterPro" id="IPR037294">
    <property type="entry name" value="ABC_BtuC-like"/>
</dbReference>
<dbReference type="GO" id="GO:0033214">
    <property type="term" value="P:siderophore-iron import into cell"/>
    <property type="evidence" value="ECO:0007669"/>
    <property type="project" value="TreeGrafter"/>
</dbReference>
<keyword evidence="7 8" id="KW-0472">Membrane</keyword>